<dbReference type="InterPro" id="IPR016163">
    <property type="entry name" value="Ald_DH_C"/>
</dbReference>
<proteinExistence type="predicted"/>
<keyword evidence="2" id="KW-0472">Membrane</keyword>
<feature type="region of interest" description="Disordered" evidence="1">
    <location>
        <begin position="517"/>
        <end position="538"/>
    </location>
</feature>
<dbReference type="InterPro" id="IPR016161">
    <property type="entry name" value="Ald_DH/histidinol_DH"/>
</dbReference>
<keyword evidence="2" id="KW-1133">Transmembrane helix</keyword>
<sequence length="538" mass="57803">MAKDTGASAAEVDAEFYLAMEAVRHFYDGLDFQNAMDDEYAVAHGKDNAGRRVGYGLVVLRPTSHTRFFSIVSPLAAALSAACCVALELQESLLNLDATLRQILPKALDQNVFCITATISDPTILSSAILVDQTSASSTSSLTTQLRSANQHRAIAVVDRTADLDAAAKAITAARFSFGGMSPYAPDLVLVNEYVKKDFFEACSRYATLSFARETSVKRVDGNRTEASRRAIQDAEEKRLATSFGSSDFKLVDIKDRDATIANIKVNGRFLPIMTCTSLLDAVYNHTQAADQPLLAGYFFAANDAAKYLSQHTPAHVSCINQIPRHLLVGPAAPTSHEPDLHHRYSAAMFSVPRPQFVEPQPDALAHVEKLLDGDVAGVTAQSVRALATKPLTATGQPRNDYLGFFEVSFFTGFGITLSMVVPLVGYGTYFLGRRGLDSRSQPSSNADARPPTHSEANARAAQRRRALMQPLSSGAPGFRFAGAGKWRGRDACRAGPAHARASPDYGLAIPAAPKAEAFPPHAASEGRNVNKGEAVVP</sequence>
<name>A0A9P5GWD5_9HYPO</name>
<dbReference type="GO" id="GO:0016620">
    <property type="term" value="F:oxidoreductase activity, acting on the aldehyde or oxo group of donors, NAD or NADP as acceptor"/>
    <property type="evidence" value="ECO:0007669"/>
    <property type="project" value="InterPro"/>
</dbReference>
<dbReference type="PANTHER" id="PTHR43111:SF1">
    <property type="entry name" value="ALDEHYDE DEHYDROGENASE B-RELATED"/>
    <property type="match status" value="1"/>
</dbReference>
<protein>
    <recommendedName>
        <fullName evidence="5">Aldehyde dehydrogenase domain-containing protein</fullName>
    </recommendedName>
</protein>
<dbReference type="Proteomes" id="UP000722485">
    <property type="component" value="Unassembled WGS sequence"/>
</dbReference>
<feature type="region of interest" description="Disordered" evidence="1">
    <location>
        <begin position="438"/>
        <end position="464"/>
    </location>
</feature>
<evidence type="ECO:0008006" key="5">
    <source>
        <dbReference type="Google" id="ProtNLM"/>
    </source>
</evidence>
<evidence type="ECO:0000256" key="2">
    <source>
        <dbReference type="SAM" id="Phobius"/>
    </source>
</evidence>
<accession>A0A9P5GWD5</accession>
<evidence type="ECO:0000313" key="3">
    <source>
        <dbReference type="EMBL" id="KAF7535895.1"/>
    </source>
</evidence>
<dbReference type="OrthoDB" id="5596991at2759"/>
<keyword evidence="4" id="KW-1185">Reference proteome</keyword>
<dbReference type="Gene3D" id="3.40.309.10">
    <property type="entry name" value="Aldehyde Dehydrogenase, Chain A, domain 2"/>
    <property type="match status" value="1"/>
</dbReference>
<reference evidence="3" key="1">
    <citation type="submission" date="2020-03" db="EMBL/GenBank/DDBJ databases">
        <title>Draft Genome Sequence of Cylindrodendrum hubeiense.</title>
        <authorList>
            <person name="Buettner E."/>
            <person name="Kellner H."/>
        </authorList>
    </citation>
    <scope>NUCLEOTIDE SEQUENCE</scope>
    <source>
        <strain evidence="3">IHI 201604</strain>
    </source>
</reference>
<evidence type="ECO:0000256" key="1">
    <source>
        <dbReference type="SAM" id="MobiDB-lite"/>
    </source>
</evidence>
<dbReference type="SUPFAM" id="SSF53720">
    <property type="entry name" value="ALDH-like"/>
    <property type="match status" value="1"/>
</dbReference>
<dbReference type="Gene3D" id="3.40.605.10">
    <property type="entry name" value="Aldehyde Dehydrogenase, Chain A, domain 1"/>
    <property type="match status" value="1"/>
</dbReference>
<comment type="caution">
    <text evidence="3">The sequence shown here is derived from an EMBL/GenBank/DDBJ whole genome shotgun (WGS) entry which is preliminary data.</text>
</comment>
<gene>
    <name evidence="3" type="ORF">G7Z17_g13133</name>
</gene>
<feature type="transmembrane region" description="Helical" evidence="2">
    <location>
        <begin position="408"/>
        <end position="432"/>
    </location>
</feature>
<keyword evidence="2" id="KW-0812">Transmembrane</keyword>
<evidence type="ECO:0000313" key="4">
    <source>
        <dbReference type="Proteomes" id="UP000722485"/>
    </source>
</evidence>
<organism evidence="3 4">
    <name type="scientific">Cylindrodendrum hubeiense</name>
    <dbReference type="NCBI Taxonomy" id="595255"/>
    <lineage>
        <taxon>Eukaryota</taxon>
        <taxon>Fungi</taxon>
        <taxon>Dikarya</taxon>
        <taxon>Ascomycota</taxon>
        <taxon>Pezizomycotina</taxon>
        <taxon>Sordariomycetes</taxon>
        <taxon>Hypocreomycetidae</taxon>
        <taxon>Hypocreales</taxon>
        <taxon>Nectriaceae</taxon>
        <taxon>Cylindrodendrum</taxon>
    </lineage>
</organism>
<dbReference type="EMBL" id="JAANBB010000697">
    <property type="protein sequence ID" value="KAF7535895.1"/>
    <property type="molecule type" value="Genomic_DNA"/>
</dbReference>
<dbReference type="PANTHER" id="PTHR43111">
    <property type="entry name" value="ALDEHYDE DEHYDROGENASE B-RELATED"/>
    <property type="match status" value="1"/>
</dbReference>
<dbReference type="InterPro" id="IPR016162">
    <property type="entry name" value="Ald_DH_N"/>
</dbReference>
<dbReference type="AlphaFoldDB" id="A0A9P5GWD5"/>